<keyword evidence="9" id="KW-0809">Transit peptide</keyword>
<keyword evidence="6" id="KW-0053">Apoptosis</keyword>
<dbReference type="Gene3D" id="3.10.129.10">
    <property type="entry name" value="Hotdog Thioesterase"/>
    <property type="match status" value="1"/>
</dbReference>
<comment type="similarity">
    <text evidence="15">Belongs to the THEM4/THEM5 thioesterase family.</text>
</comment>
<dbReference type="AlphaFoldDB" id="D0L454"/>
<evidence type="ECO:0000256" key="17">
    <source>
        <dbReference type="ARBA" id="ARBA00040123"/>
    </source>
</evidence>
<keyword evidence="8" id="KW-0276">Fatty acid metabolism</keyword>
<dbReference type="Pfam" id="PF03061">
    <property type="entry name" value="4HBT"/>
    <property type="match status" value="1"/>
</dbReference>
<dbReference type="GO" id="GO:0016787">
    <property type="term" value="F:hydrolase activity"/>
    <property type="evidence" value="ECO:0007669"/>
    <property type="project" value="UniProtKB-KW"/>
</dbReference>
<dbReference type="CDD" id="cd03443">
    <property type="entry name" value="PaaI_thioesterase"/>
    <property type="match status" value="1"/>
</dbReference>
<evidence type="ECO:0000256" key="22">
    <source>
        <dbReference type="ARBA" id="ARBA00048074"/>
    </source>
</evidence>
<name>D0L454_GORB4</name>
<evidence type="ECO:0000256" key="9">
    <source>
        <dbReference type="ARBA" id="ARBA00022946"/>
    </source>
</evidence>
<evidence type="ECO:0000256" key="11">
    <source>
        <dbReference type="ARBA" id="ARBA00023136"/>
    </source>
</evidence>
<evidence type="ECO:0000256" key="10">
    <source>
        <dbReference type="ARBA" id="ARBA00023098"/>
    </source>
</evidence>
<gene>
    <name evidence="25" type="ordered locus">Gbro_0967</name>
</gene>
<comment type="catalytic activity">
    <reaction evidence="13">
        <text>(5Z,8Z,11Z,14Z)-eicosatetraenoyl-CoA + H2O = (5Z,8Z,11Z,14Z)-eicosatetraenoate + CoA + H(+)</text>
        <dbReference type="Rhea" id="RHEA:40151"/>
        <dbReference type="ChEBI" id="CHEBI:15377"/>
        <dbReference type="ChEBI" id="CHEBI:15378"/>
        <dbReference type="ChEBI" id="CHEBI:32395"/>
        <dbReference type="ChEBI" id="CHEBI:57287"/>
        <dbReference type="ChEBI" id="CHEBI:57368"/>
    </reaction>
    <physiologicalReaction direction="left-to-right" evidence="13">
        <dbReference type="Rhea" id="RHEA:40152"/>
    </physiologicalReaction>
</comment>
<reference evidence="26" key="1">
    <citation type="submission" date="2009-10" db="EMBL/GenBank/DDBJ databases">
        <title>The complete chromosome of Gordonia bronchialis DSM 43247.</title>
        <authorList>
            <consortium name="US DOE Joint Genome Institute (JGI-PGF)"/>
            <person name="Lucas S."/>
            <person name="Copeland A."/>
            <person name="Lapidus A."/>
            <person name="Glavina del Rio T."/>
            <person name="Dalin E."/>
            <person name="Tice H."/>
            <person name="Bruce D."/>
            <person name="Goodwin L."/>
            <person name="Pitluck S."/>
            <person name="Kyrpides N."/>
            <person name="Mavromatis K."/>
            <person name="Ivanova N."/>
            <person name="Ovchinnikova G."/>
            <person name="Saunders E."/>
            <person name="Brettin T."/>
            <person name="Detter J.C."/>
            <person name="Han C."/>
            <person name="Larimer F."/>
            <person name="Land M."/>
            <person name="Hauser L."/>
            <person name="Markowitz V."/>
            <person name="Cheng J.-F."/>
            <person name="Hugenholtz P."/>
            <person name="Woyke T."/>
            <person name="Wu D."/>
            <person name="Jando M."/>
            <person name="Schneider S."/>
            <person name="Goeker M."/>
            <person name="Klenk H.-P."/>
            <person name="Eisen J.A."/>
        </authorList>
    </citation>
    <scope>NUCLEOTIDE SEQUENCE [LARGE SCALE GENOMIC DNA]</scope>
    <source>
        <strain evidence="26">ATCC 25592 / DSM 43247 / BCRC 13721 / JCM 3198 / KCTC 3076 / NBRC 16047 / NCTC 10667</strain>
    </source>
</reference>
<evidence type="ECO:0000256" key="1">
    <source>
        <dbReference type="ARBA" id="ARBA00004170"/>
    </source>
</evidence>
<keyword evidence="4" id="KW-1003">Cell membrane</keyword>
<dbReference type="HOGENOM" id="CLU_089876_6_1_11"/>
<comment type="subcellular location">
    <subcellularLocation>
        <location evidence="3">Cell projection</location>
        <location evidence="3">Ruffle membrane</location>
    </subcellularLocation>
    <subcellularLocation>
        <location evidence="2">Cytoplasm</location>
    </subcellularLocation>
    <subcellularLocation>
        <location evidence="1">Membrane</location>
        <topology evidence="1">Peripheral membrane protein</topology>
    </subcellularLocation>
</comment>
<evidence type="ECO:0000313" key="25">
    <source>
        <dbReference type="EMBL" id="ACY20278.1"/>
    </source>
</evidence>
<evidence type="ECO:0000256" key="18">
    <source>
        <dbReference type="ARBA" id="ARBA00043210"/>
    </source>
</evidence>
<evidence type="ECO:0000259" key="24">
    <source>
        <dbReference type="Pfam" id="PF03061"/>
    </source>
</evidence>
<evidence type="ECO:0000256" key="23">
    <source>
        <dbReference type="ARBA" id="ARBA00048180"/>
    </source>
</evidence>
<comment type="catalytic activity">
    <reaction evidence="14">
        <text>(9Z)-octadecenoyl-CoA + H2O = (9Z)-octadecenoate + CoA + H(+)</text>
        <dbReference type="Rhea" id="RHEA:40139"/>
        <dbReference type="ChEBI" id="CHEBI:15377"/>
        <dbReference type="ChEBI" id="CHEBI:15378"/>
        <dbReference type="ChEBI" id="CHEBI:30823"/>
        <dbReference type="ChEBI" id="CHEBI:57287"/>
        <dbReference type="ChEBI" id="CHEBI:57387"/>
    </reaction>
    <physiologicalReaction direction="left-to-right" evidence="14">
        <dbReference type="Rhea" id="RHEA:40140"/>
    </physiologicalReaction>
</comment>
<keyword evidence="10" id="KW-0443">Lipid metabolism</keyword>
<comment type="catalytic activity">
    <reaction evidence="20">
        <text>hexadecanoyl-CoA + H2O = hexadecanoate + CoA + H(+)</text>
        <dbReference type="Rhea" id="RHEA:16645"/>
        <dbReference type="ChEBI" id="CHEBI:7896"/>
        <dbReference type="ChEBI" id="CHEBI:15377"/>
        <dbReference type="ChEBI" id="CHEBI:15378"/>
        <dbReference type="ChEBI" id="CHEBI:57287"/>
        <dbReference type="ChEBI" id="CHEBI:57379"/>
        <dbReference type="EC" id="3.1.2.2"/>
    </reaction>
    <physiologicalReaction direction="left-to-right" evidence="20">
        <dbReference type="Rhea" id="RHEA:16646"/>
    </physiologicalReaction>
</comment>
<dbReference type="EMBL" id="CP001802">
    <property type="protein sequence ID" value="ACY20278.1"/>
    <property type="molecule type" value="Genomic_DNA"/>
</dbReference>
<dbReference type="EC" id="3.1.2.2" evidence="16"/>
<dbReference type="InterPro" id="IPR029069">
    <property type="entry name" value="HotDog_dom_sf"/>
</dbReference>
<feature type="domain" description="Thioesterase" evidence="24">
    <location>
        <begin position="72"/>
        <end position="139"/>
    </location>
</feature>
<dbReference type="InterPro" id="IPR052365">
    <property type="entry name" value="THEM4/THEM5_acyl-CoA_thioest"/>
</dbReference>
<dbReference type="GO" id="GO:0016020">
    <property type="term" value="C:membrane"/>
    <property type="evidence" value="ECO:0007669"/>
    <property type="project" value="UniProtKB-SubCell"/>
</dbReference>
<keyword evidence="12" id="KW-0966">Cell projection</keyword>
<dbReference type="InterPro" id="IPR006683">
    <property type="entry name" value="Thioestr_dom"/>
</dbReference>
<protein>
    <recommendedName>
        <fullName evidence="17">Acyl-coenzyme A thioesterase THEM4</fullName>
        <ecNumber evidence="16">3.1.2.2</ecNumber>
    </recommendedName>
    <alternativeName>
        <fullName evidence="18">Thioesterase superfamily member 4</fullName>
    </alternativeName>
</protein>
<comment type="catalytic activity">
    <reaction evidence="23">
        <text>tetradecanoyl-CoA + H2O = tetradecanoate + CoA + H(+)</text>
        <dbReference type="Rhea" id="RHEA:40119"/>
        <dbReference type="ChEBI" id="CHEBI:15377"/>
        <dbReference type="ChEBI" id="CHEBI:15378"/>
        <dbReference type="ChEBI" id="CHEBI:30807"/>
        <dbReference type="ChEBI" id="CHEBI:57287"/>
        <dbReference type="ChEBI" id="CHEBI:57385"/>
    </reaction>
    <physiologicalReaction direction="left-to-right" evidence="23">
        <dbReference type="Rhea" id="RHEA:40120"/>
    </physiologicalReaction>
</comment>
<evidence type="ECO:0000256" key="4">
    <source>
        <dbReference type="ARBA" id="ARBA00022475"/>
    </source>
</evidence>
<evidence type="ECO:0000256" key="16">
    <source>
        <dbReference type="ARBA" id="ARBA00038848"/>
    </source>
</evidence>
<dbReference type="RefSeq" id="WP_012832858.1">
    <property type="nucleotide sequence ID" value="NC_013441.1"/>
</dbReference>
<evidence type="ECO:0000256" key="14">
    <source>
        <dbReference type="ARBA" id="ARBA00037002"/>
    </source>
</evidence>
<dbReference type="Proteomes" id="UP000001219">
    <property type="component" value="Chromosome"/>
</dbReference>
<proteinExistence type="inferred from homology"/>
<evidence type="ECO:0000256" key="21">
    <source>
        <dbReference type="ARBA" id="ARBA00047969"/>
    </source>
</evidence>
<evidence type="ECO:0000256" key="12">
    <source>
        <dbReference type="ARBA" id="ARBA00023273"/>
    </source>
</evidence>
<dbReference type="STRING" id="526226.Gbro_0967"/>
<organism evidence="25 26">
    <name type="scientific">Gordonia bronchialis (strain ATCC 25592 / DSM 43247 / BCRC 13721 / JCM 3198 / KCTC 3076 / NBRC 16047 / NCTC 10667)</name>
    <name type="common">Rhodococcus bronchialis</name>
    <dbReference type="NCBI Taxonomy" id="526226"/>
    <lineage>
        <taxon>Bacteria</taxon>
        <taxon>Bacillati</taxon>
        <taxon>Actinomycetota</taxon>
        <taxon>Actinomycetes</taxon>
        <taxon>Mycobacteriales</taxon>
        <taxon>Gordoniaceae</taxon>
        <taxon>Gordonia</taxon>
    </lineage>
</organism>
<evidence type="ECO:0000256" key="3">
    <source>
        <dbReference type="ARBA" id="ARBA00004632"/>
    </source>
</evidence>
<keyword evidence="26" id="KW-1185">Reference proteome</keyword>
<dbReference type="PANTHER" id="PTHR12418:SF19">
    <property type="entry name" value="ACYL-COENZYME A THIOESTERASE THEM4"/>
    <property type="match status" value="1"/>
</dbReference>
<evidence type="ECO:0000256" key="19">
    <source>
        <dbReference type="ARBA" id="ARBA00047588"/>
    </source>
</evidence>
<evidence type="ECO:0000256" key="8">
    <source>
        <dbReference type="ARBA" id="ARBA00022832"/>
    </source>
</evidence>
<dbReference type="KEGG" id="gbr:Gbro_0967"/>
<dbReference type="eggNOG" id="COG2050">
    <property type="taxonomic scope" value="Bacteria"/>
</dbReference>
<evidence type="ECO:0000256" key="2">
    <source>
        <dbReference type="ARBA" id="ARBA00004496"/>
    </source>
</evidence>
<evidence type="ECO:0000256" key="6">
    <source>
        <dbReference type="ARBA" id="ARBA00022703"/>
    </source>
</evidence>
<reference evidence="25 26" key="2">
    <citation type="journal article" date="2010" name="Stand. Genomic Sci.">
        <title>Complete genome sequence of Gordonia bronchialis type strain (3410).</title>
        <authorList>
            <person name="Ivanova N."/>
            <person name="Sikorski J."/>
            <person name="Jando M."/>
            <person name="Lapidus A."/>
            <person name="Nolan M."/>
            <person name="Lucas S."/>
            <person name="Del Rio T.G."/>
            <person name="Tice H."/>
            <person name="Copeland A."/>
            <person name="Cheng J.F."/>
            <person name="Chen F."/>
            <person name="Bruce D."/>
            <person name="Goodwin L."/>
            <person name="Pitluck S."/>
            <person name="Mavromatis K."/>
            <person name="Ovchinnikova G."/>
            <person name="Pati A."/>
            <person name="Chen A."/>
            <person name="Palaniappan K."/>
            <person name="Land M."/>
            <person name="Hauser L."/>
            <person name="Chang Y.J."/>
            <person name="Jeffries C.D."/>
            <person name="Chain P."/>
            <person name="Saunders E."/>
            <person name="Han C."/>
            <person name="Detter J.C."/>
            <person name="Brettin T."/>
            <person name="Rohde M."/>
            <person name="Goker M."/>
            <person name="Bristow J."/>
            <person name="Eisen J.A."/>
            <person name="Markowitz V."/>
            <person name="Hugenholtz P."/>
            <person name="Klenk H.P."/>
            <person name="Kyrpides N.C."/>
        </authorList>
    </citation>
    <scope>NUCLEOTIDE SEQUENCE [LARGE SCALE GENOMIC DNA]</scope>
    <source>
        <strain evidence="26">ATCC 25592 / DSM 43247 / BCRC 13721 / JCM 3198 / KCTC 3076 / NBRC 16047 / NCTC 10667</strain>
    </source>
</reference>
<evidence type="ECO:0000313" key="26">
    <source>
        <dbReference type="Proteomes" id="UP000001219"/>
    </source>
</evidence>
<keyword evidence="7" id="KW-0378">Hydrolase</keyword>
<accession>D0L454</accession>
<evidence type="ECO:0000256" key="5">
    <source>
        <dbReference type="ARBA" id="ARBA00022490"/>
    </source>
</evidence>
<sequence>MRTTFSIPDGLDPVQRHPKAVRPGEVIGRHNPACFGCGPDSPRGLHLEVIAGDGFTARTTLVTQPWMEGGPGVVHGGLVSAGMDEVMVKLPLLIDPAAVTAHLEVDFRKPVPVGPDIIFEGRVLGRQRRKIYAEAIAHLGEPDDPLATGVAMFISIDARAHFADHVGASQMPDEYKQRMSRP</sequence>
<dbReference type="OrthoDB" id="5505920at2"/>
<evidence type="ECO:0000256" key="20">
    <source>
        <dbReference type="ARBA" id="ARBA00047734"/>
    </source>
</evidence>
<dbReference type="GO" id="GO:0006631">
    <property type="term" value="P:fatty acid metabolic process"/>
    <property type="evidence" value="ECO:0007669"/>
    <property type="project" value="UniProtKB-KW"/>
</dbReference>
<keyword evidence="11" id="KW-0472">Membrane</keyword>
<comment type="catalytic activity">
    <reaction evidence="22">
        <text>dodecanoyl-CoA + H2O = dodecanoate + CoA + H(+)</text>
        <dbReference type="Rhea" id="RHEA:30135"/>
        <dbReference type="ChEBI" id="CHEBI:15377"/>
        <dbReference type="ChEBI" id="CHEBI:15378"/>
        <dbReference type="ChEBI" id="CHEBI:18262"/>
        <dbReference type="ChEBI" id="CHEBI:57287"/>
        <dbReference type="ChEBI" id="CHEBI:57375"/>
    </reaction>
    <physiologicalReaction direction="left-to-right" evidence="22">
        <dbReference type="Rhea" id="RHEA:30136"/>
    </physiologicalReaction>
</comment>
<evidence type="ECO:0000256" key="7">
    <source>
        <dbReference type="ARBA" id="ARBA00022801"/>
    </source>
</evidence>
<dbReference type="SUPFAM" id="SSF54637">
    <property type="entry name" value="Thioesterase/thiol ester dehydrase-isomerase"/>
    <property type="match status" value="1"/>
</dbReference>
<dbReference type="PANTHER" id="PTHR12418">
    <property type="entry name" value="ACYL-COENZYME A THIOESTERASE THEM4"/>
    <property type="match status" value="1"/>
</dbReference>
<evidence type="ECO:0000256" key="15">
    <source>
        <dbReference type="ARBA" id="ARBA00038456"/>
    </source>
</evidence>
<dbReference type="GO" id="GO:0005737">
    <property type="term" value="C:cytoplasm"/>
    <property type="evidence" value="ECO:0007669"/>
    <property type="project" value="UniProtKB-SubCell"/>
</dbReference>
<comment type="catalytic activity">
    <reaction evidence="19">
        <text>octanoyl-CoA + H2O = octanoate + CoA + H(+)</text>
        <dbReference type="Rhea" id="RHEA:30143"/>
        <dbReference type="ChEBI" id="CHEBI:15377"/>
        <dbReference type="ChEBI" id="CHEBI:15378"/>
        <dbReference type="ChEBI" id="CHEBI:25646"/>
        <dbReference type="ChEBI" id="CHEBI:57287"/>
        <dbReference type="ChEBI" id="CHEBI:57386"/>
    </reaction>
    <physiologicalReaction direction="left-to-right" evidence="19">
        <dbReference type="Rhea" id="RHEA:30144"/>
    </physiologicalReaction>
</comment>
<evidence type="ECO:0000256" key="13">
    <source>
        <dbReference type="ARBA" id="ARBA00035852"/>
    </source>
</evidence>
<comment type="catalytic activity">
    <reaction evidence="21">
        <text>decanoyl-CoA + H2O = decanoate + CoA + H(+)</text>
        <dbReference type="Rhea" id="RHEA:40059"/>
        <dbReference type="ChEBI" id="CHEBI:15377"/>
        <dbReference type="ChEBI" id="CHEBI:15378"/>
        <dbReference type="ChEBI" id="CHEBI:27689"/>
        <dbReference type="ChEBI" id="CHEBI:57287"/>
        <dbReference type="ChEBI" id="CHEBI:61430"/>
    </reaction>
    <physiologicalReaction direction="left-to-right" evidence="21">
        <dbReference type="Rhea" id="RHEA:40060"/>
    </physiologicalReaction>
</comment>
<keyword evidence="5" id="KW-0963">Cytoplasm</keyword>